<keyword evidence="9" id="KW-1185">Reference proteome</keyword>
<evidence type="ECO:0000259" key="7">
    <source>
        <dbReference type="Pfam" id="PF01794"/>
    </source>
</evidence>
<dbReference type="EMBL" id="JBHDIY010000002">
    <property type="protein sequence ID" value="MFL4470641.1"/>
    <property type="molecule type" value="Genomic_DNA"/>
</dbReference>
<gene>
    <name evidence="8" type="ORF">ACERZ8_12395</name>
</gene>
<keyword evidence="4 5" id="KW-0472">Membrane</keyword>
<evidence type="ECO:0000313" key="9">
    <source>
        <dbReference type="Proteomes" id="UP001627408"/>
    </source>
</evidence>
<feature type="transmembrane region" description="Helical" evidence="5">
    <location>
        <begin position="31"/>
        <end position="53"/>
    </location>
</feature>
<reference evidence="8 9" key="1">
    <citation type="submission" date="2024-08" db="EMBL/GenBank/DDBJ databases">
        <title>Tateyamaria sp. nov., isolated from marine algae.</title>
        <authorList>
            <person name="Choi B.J."/>
            <person name="Kim J.M."/>
            <person name="Lee J.K."/>
            <person name="Choi D.G."/>
            <person name="Bayburt H."/>
            <person name="Baek J.H."/>
            <person name="Han D.M."/>
            <person name="Jeon C.O."/>
        </authorList>
    </citation>
    <scope>NUCLEOTIDE SEQUENCE [LARGE SCALE GENOMIC DNA]</scope>
    <source>
        <strain evidence="8 9">KMU-156</strain>
    </source>
</reference>
<evidence type="ECO:0000256" key="4">
    <source>
        <dbReference type="ARBA" id="ARBA00023136"/>
    </source>
</evidence>
<evidence type="ECO:0000256" key="3">
    <source>
        <dbReference type="ARBA" id="ARBA00022989"/>
    </source>
</evidence>
<feature type="signal peptide" evidence="6">
    <location>
        <begin position="1"/>
        <end position="21"/>
    </location>
</feature>
<evidence type="ECO:0000256" key="2">
    <source>
        <dbReference type="ARBA" id="ARBA00022692"/>
    </source>
</evidence>
<evidence type="ECO:0000256" key="1">
    <source>
        <dbReference type="ARBA" id="ARBA00004141"/>
    </source>
</evidence>
<feature type="chain" id="PRO_5046167144" evidence="6">
    <location>
        <begin position="22"/>
        <end position="194"/>
    </location>
</feature>
<comment type="subcellular location">
    <subcellularLocation>
        <location evidence="1">Membrane</location>
        <topology evidence="1">Multi-pass membrane protein</topology>
    </subcellularLocation>
</comment>
<sequence>MKKAAIWAGLALLILVPLAIAAASPLQASRNAPYIIASLAGVAALGVLTLQPLLARAHLPDVTPPRQRKWHRMLGATLLLLVALHIGGLYITSPPDALDALLLASPTPFSIYGVTAMWAIVITALLAATWRRLHLRPRTWRAIHALLAVVIVSSTIIHAVQIEGTMGWWSKLALCISGAISLASVLWVRYVRGR</sequence>
<keyword evidence="6" id="KW-0732">Signal</keyword>
<evidence type="ECO:0000313" key="8">
    <source>
        <dbReference type="EMBL" id="MFL4470641.1"/>
    </source>
</evidence>
<protein>
    <submittedName>
        <fullName evidence="8">Ferric reductase-like transmembrane domain-containing protein</fullName>
    </submittedName>
</protein>
<evidence type="ECO:0000256" key="6">
    <source>
        <dbReference type="SAM" id="SignalP"/>
    </source>
</evidence>
<keyword evidence="2 5" id="KW-0812">Transmembrane</keyword>
<dbReference type="InterPro" id="IPR013130">
    <property type="entry name" value="Fe3_Rdtase_TM_dom"/>
</dbReference>
<name>A0ABW8UU70_9RHOB</name>
<comment type="caution">
    <text evidence="8">The sequence shown here is derived from an EMBL/GenBank/DDBJ whole genome shotgun (WGS) entry which is preliminary data.</text>
</comment>
<feature type="domain" description="Ferric oxidoreductase" evidence="7">
    <location>
        <begin position="41"/>
        <end position="153"/>
    </location>
</feature>
<proteinExistence type="predicted"/>
<feature type="transmembrane region" description="Helical" evidence="5">
    <location>
        <begin position="142"/>
        <end position="162"/>
    </location>
</feature>
<feature type="transmembrane region" description="Helical" evidence="5">
    <location>
        <begin position="168"/>
        <end position="188"/>
    </location>
</feature>
<dbReference type="Proteomes" id="UP001627408">
    <property type="component" value="Unassembled WGS sequence"/>
</dbReference>
<feature type="transmembrane region" description="Helical" evidence="5">
    <location>
        <begin position="111"/>
        <end position="130"/>
    </location>
</feature>
<dbReference type="Pfam" id="PF01794">
    <property type="entry name" value="Ferric_reduct"/>
    <property type="match status" value="1"/>
</dbReference>
<dbReference type="RefSeq" id="WP_407592489.1">
    <property type="nucleotide sequence ID" value="NZ_JBHDIY010000002.1"/>
</dbReference>
<feature type="transmembrane region" description="Helical" evidence="5">
    <location>
        <begin position="73"/>
        <end position="91"/>
    </location>
</feature>
<evidence type="ECO:0000256" key="5">
    <source>
        <dbReference type="SAM" id="Phobius"/>
    </source>
</evidence>
<accession>A0ABW8UU70</accession>
<keyword evidence="3 5" id="KW-1133">Transmembrane helix</keyword>
<organism evidence="8 9">
    <name type="scientific">Tateyamaria armeniaca</name>
    <dbReference type="NCBI Taxonomy" id="2518930"/>
    <lineage>
        <taxon>Bacteria</taxon>
        <taxon>Pseudomonadati</taxon>
        <taxon>Pseudomonadota</taxon>
        <taxon>Alphaproteobacteria</taxon>
        <taxon>Rhodobacterales</taxon>
        <taxon>Roseobacteraceae</taxon>
        <taxon>Tateyamaria</taxon>
    </lineage>
</organism>